<dbReference type="SUPFAM" id="SSF48452">
    <property type="entry name" value="TPR-like"/>
    <property type="match status" value="1"/>
</dbReference>
<dbReference type="SMART" id="SM00028">
    <property type="entry name" value="TPR"/>
    <property type="match status" value="2"/>
</dbReference>
<gene>
    <name evidence="3" type="ORF">CAB88_14905</name>
</gene>
<dbReference type="Proteomes" id="UP000194143">
    <property type="component" value="Chromosome"/>
</dbReference>
<feature type="domain" description="Tetratrico peptide repeat group 5" evidence="2">
    <location>
        <begin position="39"/>
        <end position="155"/>
    </location>
</feature>
<reference evidence="3 4" key="1">
    <citation type="submission" date="2017-04" db="EMBL/GenBank/DDBJ databases">
        <title>Complete Genome Sequence of Bacillus thuringiensis type Strain ATCC 10792.</title>
        <authorList>
            <person name="Oh D.-H."/>
            <person name="Park B.-J."/>
            <person name="Shuai W."/>
            <person name="Chelliah R."/>
        </authorList>
    </citation>
    <scope>NUCLEOTIDE SEQUENCE [LARGE SCALE GENOMIC DNA]</scope>
    <source>
        <strain evidence="3 4">ATCC 10792</strain>
    </source>
</reference>
<keyword evidence="4" id="KW-1185">Reference proteome</keyword>
<dbReference type="Gene3D" id="1.25.40.10">
    <property type="entry name" value="Tetratricopeptide repeat domain"/>
    <property type="match status" value="1"/>
</dbReference>
<keyword evidence="1" id="KW-0802">TPR repeat</keyword>
<dbReference type="InterPro" id="IPR041656">
    <property type="entry name" value="TPR_5"/>
</dbReference>
<organism evidence="3 4">
    <name type="scientific">Bacillus thuringiensis</name>
    <dbReference type="NCBI Taxonomy" id="1428"/>
    <lineage>
        <taxon>Bacteria</taxon>
        <taxon>Bacillati</taxon>
        <taxon>Bacillota</taxon>
        <taxon>Bacilli</taxon>
        <taxon>Bacillales</taxon>
        <taxon>Bacillaceae</taxon>
        <taxon>Bacillus</taxon>
        <taxon>Bacillus cereus group</taxon>
    </lineage>
</organism>
<protein>
    <recommendedName>
        <fullName evidence="2">Tetratrico peptide repeat group 5 domain-containing protein</fullName>
    </recommendedName>
</protein>
<proteinExistence type="predicted"/>
<dbReference type="EMBL" id="CP021061">
    <property type="protein sequence ID" value="ARP58284.1"/>
    <property type="molecule type" value="Genomic_DNA"/>
</dbReference>
<name>A0A1S7F7C3_BACTU</name>
<evidence type="ECO:0000313" key="4">
    <source>
        <dbReference type="Proteomes" id="UP000194143"/>
    </source>
</evidence>
<dbReference type="AlphaFoldDB" id="A0A1S7F7C3"/>
<dbReference type="Pfam" id="PF12688">
    <property type="entry name" value="TPR_5"/>
    <property type="match status" value="1"/>
</dbReference>
<dbReference type="InterPro" id="IPR011990">
    <property type="entry name" value="TPR-like_helical_dom_sf"/>
</dbReference>
<evidence type="ECO:0000259" key="2">
    <source>
        <dbReference type="Pfam" id="PF12688"/>
    </source>
</evidence>
<dbReference type="InterPro" id="IPR019734">
    <property type="entry name" value="TPR_rpt"/>
</dbReference>
<evidence type="ECO:0000313" key="3">
    <source>
        <dbReference type="EMBL" id="ARP58284.1"/>
    </source>
</evidence>
<feature type="repeat" description="TPR" evidence="1">
    <location>
        <begin position="74"/>
        <end position="107"/>
    </location>
</feature>
<accession>A0A1S7F7C3</accession>
<sequence>MDSMEHLLKQAIKLRNEKKYAQSKEMLIGLTNFTKDAEVLYQCAWIHDVMGLETEAVPYYEQAIANGLDGESLCGAYIGLGSTYRCIGEYEKAITVLEAGVKKFPENDPMKVFLSLAKYNVNDHESAMKLLLETVVKVEEVKEFERAISFYKDHLNEVFK</sequence>
<evidence type="ECO:0000256" key="1">
    <source>
        <dbReference type="PROSITE-ProRule" id="PRU00339"/>
    </source>
</evidence>
<dbReference type="PROSITE" id="PS50005">
    <property type="entry name" value="TPR"/>
    <property type="match status" value="1"/>
</dbReference>